<dbReference type="PATRIC" id="fig|1618568.3.peg.289"/>
<organism evidence="7 8">
    <name type="scientific">Candidatus Woesebacteria bacterium GW2011_GWB1_38_5</name>
    <dbReference type="NCBI Taxonomy" id="1618568"/>
    <lineage>
        <taxon>Bacteria</taxon>
        <taxon>Candidatus Woeseibacteriota</taxon>
    </lineage>
</organism>
<dbReference type="InterPro" id="IPR005771">
    <property type="entry name" value="GalU_uridylyltTrfase_bac/arc"/>
</dbReference>
<dbReference type="PANTHER" id="PTHR43197:SF1">
    <property type="entry name" value="UTP--GLUCOSE-1-PHOSPHATE URIDYLYLTRANSFERASE"/>
    <property type="match status" value="1"/>
</dbReference>
<proteinExistence type="inferred from homology"/>
<comment type="caution">
    <text evidence="7">The sequence shown here is derived from an EMBL/GenBank/DDBJ whole genome shotgun (WGS) entry which is preliminary data.</text>
</comment>
<dbReference type="EMBL" id="LBUY01000013">
    <property type="protein sequence ID" value="KKQ74957.1"/>
    <property type="molecule type" value="Genomic_DNA"/>
</dbReference>
<dbReference type="SUPFAM" id="SSF53448">
    <property type="entry name" value="Nucleotide-diphospho-sugar transferases"/>
    <property type="match status" value="1"/>
</dbReference>
<evidence type="ECO:0000259" key="6">
    <source>
        <dbReference type="Pfam" id="PF00483"/>
    </source>
</evidence>
<keyword evidence="3 7" id="KW-0808">Transferase</keyword>
<comment type="catalytic activity">
    <reaction evidence="5">
        <text>alpha-D-glucose 1-phosphate + UTP + H(+) = UDP-alpha-D-glucose + diphosphate</text>
        <dbReference type="Rhea" id="RHEA:19889"/>
        <dbReference type="ChEBI" id="CHEBI:15378"/>
        <dbReference type="ChEBI" id="CHEBI:33019"/>
        <dbReference type="ChEBI" id="CHEBI:46398"/>
        <dbReference type="ChEBI" id="CHEBI:58601"/>
        <dbReference type="ChEBI" id="CHEBI:58885"/>
        <dbReference type="EC" id="2.7.7.9"/>
    </reaction>
</comment>
<accession>A0A0G0K7Y9</accession>
<dbReference type="PANTHER" id="PTHR43197">
    <property type="entry name" value="UTP--GLUCOSE-1-PHOSPHATE URIDYLYLTRANSFERASE"/>
    <property type="match status" value="1"/>
</dbReference>
<evidence type="ECO:0000256" key="4">
    <source>
        <dbReference type="ARBA" id="ARBA00022695"/>
    </source>
</evidence>
<dbReference type="Gene3D" id="3.90.550.10">
    <property type="entry name" value="Spore Coat Polysaccharide Biosynthesis Protein SpsA, Chain A"/>
    <property type="match status" value="1"/>
</dbReference>
<feature type="domain" description="Nucleotidyl transferase" evidence="6">
    <location>
        <begin position="17"/>
        <end position="278"/>
    </location>
</feature>
<name>A0A0G0K7Y9_9BACT</name>
<dbReference type="GO" id="GO:0003983">
    <property type="term" value="F:UTP:glucose-1-phosphate uridylyltransferase activity"/>
    <property type="evidence" value="ECO:0007669"/>
    <property type="project" value="UniProtKB-EC"/>
</dbReference>
<sequence length="304" mass="34552">MWYNLHTVKTNRRKIKKAIIAAAGYGTRFLPATKNQPKEMLPIIDKPIIHHLVEECVSSGITDIIIVTRSGQGIMEDYFDSSLELEYMLDKNGKDDLLKKVRDIPQMANFVYVRQKKNLPYGNGTPLLVAAPLIDNDESVVYMFGDDLTISKKPVTRQLIDVFYNNSPSAVLAVQEVPDIDVERYGTVKYKNKEKNYEISTILEKMPLGKNPSNMAQFGRFVFSYDVIKEVKNTSTGKDNELWITDVLNNLAQSGKKVIAQPIEGKWLTTGDPLRYMQTQVLFALERSDIGKDFSEFLKNLDQS</sequence>
<dbReference type="EC" id="2.7.7.9" evidence="2"/>
<dbReference type="Pfam" id="PF00483">
    <property type="entry name" value="NTP_transferase"/>
    <property type="match status" value="1"/>
</dbReference>
<dbReference type="GO" id="GO:0006011">
    <property type="term" value="P:UDP-alpha-D-glucose metabolic process"/>
    <property type="evidence" value="ECO:0007669"/>
    <property type="project" value="InterPro"/>
</dbReference>
<evidence type="ECO:0000256" key="2">
    <source>
        <dbReference type="ARBA" id="ARBA00012415"/>
    </source>
</evidence>
<evidence type="ECO:0000256" key="3">
    <source>
        <dbReference type="ARBA" id="ARBA00022679"/>
    </source>
</evidence>
<evidence type="ECO:0000256" key="1">
    <source>
        <dbReference type="ARBA" id="ARBA00006890"/>
    </source>
</evidence>
<evidence type="ECO:0000256" key="5">
    <source>
        <dbReference type="ARBA" id="ARBA00048128"/>
    </source>
</evidence>
<evidence type="ECO:0000313" key="7">
    <source>
        <dbReference type="EMBL" id="KKQ74957.1"/>
    </source>
</evidence>
<dbReference type="InterPro" id="IPR029044">
    <property type="entry name" value="Nucleotide-diphossugar_trans"/>
</dbReference>
<reference evidence="7 8" key="1">
    <citation type="journal article" date="2015" name="Nature">
        <title>rRNA introns, odd ribosomes, and small enigmatic genomes across a large radiation of phyla.</title>
        <authorList>
            <person name="Brown C.T."/>
            <person name="Hug L.A."/>
            <person name="Thomas B.C."/>
            <person name="Sharon I."/>
            <person name="Castelle C.J."/>
            <person name="Singh A."/>
            <person name="Wilkins M.J."/>
            <person name="Williams K.H."/>
            <person name="Banfield J.F."/>
        </authorList>
    </citation>
    <scope>NUCLEOTIDE SEQUENCE [LARGE SCALE GENOMIC DNA]</scope>
</reference>
<dbReference type="Proteomes" id="UP000034738">
    <property type="component" value="Unassembled WGS sequence"/>
</dbReference>
<evidence type="ECO:0000313" key="8">
    <source>
        <dbReference type="Proteomes" id="UP000034738"/>
    </source>
</evidence>
<protein>
    <recommendedName>
        <fullName evidence="2">UTP--glucose-1-phosphate uridylyltransferase</fullName>
        <ecNumber evidence="2">2.7.7.9</ecNumber>
    </recommendedName>
</protein>
<dbReference type="AlphaFoldDB" id="A0A0G0K7Y9"/>
<keyword evidence="4 7" id="KW-0548">Nucleotidyltransferase</keyword>
<comment type="similarity">
    <text evidence="1">Belongs to the UDPGP type 2 family.</text>
</comment>
<dbReference type="InterPro" id="IPR005835">
    <property type="entry name" value="NTP_transferase_dom"/>
</dbReference>
<gene>
    <name evidence="7" type="ORF">US95_C0013G0007</name>
</gene>